<organism evidence="1">
    <name type="scientific">Schizaphis graminum</name>
    <name type="common">Green bug aphid</name>
    <dbReference type="NCBI Taxonomy" id="13262"/>
    <lineage>
        <taxon>Eukaryota</taxon>
        <taxon>Metazoa</taxon>
        <taxon>Ecdysozoa</taxon>
        <taxon>Arthropoda</taxon>
        <taxon>Hexapoda</taxon>
        <taxon>Insecta</taxon>
        <taxon>Pterygota</taxon>
        <taxon>Neoptera</taxon>
        <taxon>Paraneoptera</taxon>
        <taxon>Hemiptera</taxon>
        <taxon>Sternorrhyncha</taxon>
        <taxon>Aphidomorpha</taxon>
        <taxon>Aphidoidea</taxon>
        <taxon>Aphididae</taxon>
        <taxon>Aphidini</taxon>
        <taxon>Schizaphis</taxon>
    </lineage>
</organism>
<name>A0A2S2PG15_SCHGA</name>
<proteinExistence type="predicted"/>
<dbReference type="PANTHER" id="PTHR33332">
    <property type="entry name" value="REVERSE TRANSCRIPTASE DOMAIN-CONTAINING PROTEIN"/>
    <property type="match status" value="1"/>
</dbReference>
<accession>A0A2S2PG15</accession>
<keyword evidence="1" id="KW-0808">Transferase</keyword>
<protein>
    <submittedName>
        <fullName evidence="1">Putative RNA-directed DNA polymerase</fullName>
    </submittedName>
</protein>
<sequence length="209" mass="24857">MLQRHLNIIHLWTKRWKIKINETKSSFITFTLNKKTCPQITMNNIPILIYTQIKYLGLTLDSKLTWNPHIVDKRKALNSRLHLLRPLLRSKMNINTKLLIYKSLLRPLWTYGIQLWGAAKPSNTRSIQAFQSICLRLVSSAPWYITNSNLHKDLKIQTLNQISKTYYIRFHNKLQSHTNPLIKKLSSKTLIPDNPQRRLKRKWCRDLLY</sequence>
<gene>
    <name evidence="1" type="ORF">g.76285</name>
</gene>
<dbReference type="EMBL" id="GGMR01015773">
    <property type="protein sequence ID" value="MBY28392.1"/>
    <property type="molecule type" value="Transcribed_RNA"/>
</dbReference>
<keyword evidence="1" id="KW-0695">RNA-directed DNA polymerase</keyword>
<dbReference type="AlphaFoldDB" id="A0A2S2PG15"/>
<evidence type="ECO:0000313" key="1">
    <source>
        <dbReference type="EMBL" id="MBY28392.1"/>
    </source>
</evidence>
<keyword evidence="1" id="KW-0548">Nucleotidyltransferase</keyword>
<reference evidence="1" key="1">
    <citation type="submission" date="2018-04" db="EMBL/GenBank/DDBJ databases">
        <title>Transcriptome of Schizaphis graminum biotype I.</title>
        <authorList>
            <person name="Scully E.D."/>
            <person name="Geib S.M."/>
            <person name="Palmer N.A."/>
            <person name="Koch K."/>
            <person name="Bradshaw J."/>
            <person name="Heng-Moss T."/>
            <person name="Sarath G."/>
        </authorList>
    </citation>
    <scope>NUCLEOTIDE SEQUENCE</scope>
</reference>
<dbReference type="GO" id="GO:0003964">
    <property type="term" value="F:RNA-directed DNA polymerase activity"/>
    <property type="evidence" value="ECO:0007669"/>
    <property type="project" value="UniProtKB-KW"/>
</dbReference>